<protein>
    <recommendedName>
        <fullName evidence="10">Cytochrome P450</fullName>
    </recommendedName>
</protein>
<evidence type="ECO:0000256" key="5">
    <source>
        <dbReference type="ARBA" id="ARBA00023004"/>
    </source>
</evidence>
<dbReference type="SUPFAM" id="SSF48264">
    <property type="entry name" value="Cytochrome P450"/>
    <property type="match status" value="1"/>
</dbReference>
<dbReference type="GO" id="GO:0005506">
    <property type="term" value="F:iron ion binding"/>
    <property type="evidence" value="ECO:0007669"/>
    <property type="project" value="InterPro"/>
</dbReference>
<feature type="binding site" description="axial binding residue" evidence="7">
    <location>
        <position position="449"/>
    </location>
    <ligand>
        <name>heme</name>
        <dbReference type="ChEBI" id="CHEBI:30413"/>
    </ligand>
    <ligandPart>
        <name>Fe</name>
        <dbReference type="ChEBI" id="CHEBI:18248"/>
    </ligandPart>
</feature>
<evidence type="ECO:0000256" key="1">
    <source>
        <dbReference type="ARBA" id="ARBA00001971"/>
    </source>
</evidence>
<dbReference type="InterPro" id="IPR001128">
    <property type="entry name" value="Cyt_P450"/>
</dbReference>
<dbReference type="AlphaFoldDB" id="A0A1X7RPN5"/>
<evidence type="ECO:0000256" key="6">
    <source>
        <dbReference type="ARBA" id="ARBA00023033"/>
    </source>
</evidence>
<dbReference type="Proteomes" id="UP000215127">
    <property type="component" value="Chromosome 3"/>
</dbReference>
<evidence type="ECO:0000256" key="7">
    <source>
        <dbReference type="PIRSR" id="PIRSR602401-1"/>
    </source>
</evidence>
<comment type="cofactor">
    <cofactor evidence="1 7">
        <name>heme</name>
        <dbReference type="ChEBI" id="CHEBI:30413"/>
    </cofactor>
</comment>
<organism evidence="8 9">
    <name type="scientific">Zymoseptoria tritici (strain ST99CH_3D7)</name>
    <dbReference type="NCBI Taxonomy" id="1276538"/>
    <lineage>
        <taxon>Eukaryota</taxon>
        <taxon>Fungi</taxon>
        <taxon>Dikarya</taxon>
        <taxon>Ascomycota</taxon>
        <taxon>Pezizomycotina</taxon>
        <taxon>Dothideomycetes</taxon>
        <taxon>Dothideomycetidae</taxon>
        <taxon>Mycosphaerellales</taxon>
        <taxon>Mycosphaerellaceae</taxon>
        <taxon>Zymoseptoria</taxon>
    </lineage>
</organism>
<keyword evidence="7" id="KW-0349">Heme</keyword>
<dbReference type="EMBL" id="LT853694">
    <property type="protein sequence ID" value="SMQ49379.1"/>
    <property type="molecule type" value="Genomic_DNA"/>
</dbReference>
<dbReference type="GO" id="GO:0004497">
    <property type="term" value="F:monooxygenase activity"/>
    <property type="evidence" value="ECO:0007669"/>
    <property type="project" value="UniProtKB-KW"/>
</dbReference>
<evidence type="ECO:0000256" key="2">
    <source>
        <dbReference type="ARBA" id="ARBA00010617"/>
    </source>
</evidence>
<evidence type="ECO:0008006" key="10">
    <source>
        <dbReference type="Google" id="ProtNLM"/>
    </source>
</evidence>
<keyword evidence="6" id="KW-0503">Monooxygenase</keyword>
<dbReference type="GO" id="GO:0020037">
    <property type="term" value="F:heme binding"/>
    <property type="evidence" value="ECO:0007669"/>
    <property type="project" value="InterPro"/>
</dbReference>
<keyword evidence="4" id="KW-0560">Oxidoreductase</keyword>
<dbReference type="InterPro" id="IPR050121">
    <property type="entry name" value="Cytochrome_P450_monoxygenase"/>
</dbReference>
<dbReference type="PRINTS" id="PR00385">
    <property type="entry name" value="P450"/>
</dbReference>
<dbReference type="CDD" id="cd11062">
    <property type="entry name" value="CYP58-like"/>
    <property type="match status" value="1"/>
</dbReference>
<gene>
    <name evidence="8" type="ORF">ZT3D7_G4530</name>
</gene>
<dbReference type="GO" id="GO:0016705">
    <property type="term" value="F:oxidoreductase activity, acting on paired donors, with incorporation or reduction of molecular oxygen"/>
    <property type="evidence" value="ECO:0007669"/>
    <property type="project" value="InterPro"/>
</dbReference>
<dbReference type="PANTHER" id="PTHR24305:SF157">
    <property type="entry name" value="N-ACETYLTRYPTOPHAN 6-HYDROXYLASE IVOC-RELATED"/>
    <property type="match status" value="1"/>
</dbReference>
<dbReference type="Gene3D" id="1.10.630.10">
    <property type="entry name" value="Cytochrome P450"/>
    <property type="match status" value="1"/>
</dbReference>
<dbReference type="Pfam" id="PF00067">
    <property type="entry name" value="p450"/>
    <property type="match status" value="1"/>
</dbReference>
<keyword evidence="9" id="KW-1185">Reference proteome</keyword>
<dbReference type="PRINTS" id="PR00463">
    <property type="entry name" value="EP450I"/>
</dbReference>
<keyword evidence="3 7" id="KW-0479">Metal-binding</keyword>
<evidence type="ECO:0000313" key="9">
    <source>
        <dbReference type="Proteomes" id="UP000215127"/>
    </source>
</evidence>
<name>A0A1X7RPN5_ZYMT9</name>
<dbReference type="PANTHER" id="PTHR24305">
    <property type="entry name" value="CYTOCHROME P450"/>
    <property type="match status" value="1"/>
</dbReference>
<accession>A0A1X7RPN5</accession>
<evidence type="ECO:0000256" key="4">
    <source>
        <dbReference type="ARBA" id="ARBA00023002"/>
    </source>
</evidence>
<evidence type="ECO:0000256" key="3">
    <source>
        <dbReference type="ARBA" id="ARBA00022723"/>
    </source>
</evidence>
<evidence type="ECO:0000313" key="8">
    <source>
        <dbReference type="EMBL" id="SMQ49379.1"/>
    </source>
</evidence>
<dbReference type="InterPro" id="IPR036396">
    <property type="entry name" value="Cyt_P450_sf"/>
</dbReference>
<comment type="similarity">
    <text evidence="2">Belongs to the cytochrome P450 family.</text>
</comment>
<proteinExistence type="inferred from homology"/>
<reference evidence="8 9" key="1">
    <citation type="submission" date="2016-06" db="EMBL/GenBank/DDBJ databases">
        <authorList>
            <person name="Kjaerup R.B."/>
            <person name="Dalgaard T.S."/>
            <person name="Juul-Madsen H.R."/>
        </authorList>
    </citation>
    <scope>NUCLEOTIDE SEQUENCE [LARGE SCALE GENOMIC DNA]</scope>
</reference>
<keyword evidence="5 7" id="KW-0408">Iron</keyword>
<dbReference type="STRING" id="1276538.A0A1X7RPN5"/>
<sequence length="516" mass="57656">MESLTAVNILWSICSTLLVYTVAKGIYNVYFHPLSHIPGAKLAAAGPFYEFYYDVVKDGFFGRFKNGIVPMGRPIVRIAVNEVHIRDSEYYHQIYSGNSRRINKDPATVGAFSVPTSVAATIDHFHHRARRSYLNPYFSRRAILDIEPLIQERLDRLCGRFERALKAATVLNLDAAFAALTADVITMRFYGEHFDYLGVADFRSTIRETFAGASRIYHLSRFVPGLVATLKRLPLFIVRLLLPAMADLHNIREGIKANIVTSSVDDSSRNRSKAVIALTLQDSNIPAEERGIDRLMDEGTTLIFAGTETTARALSVAFFHLLDNPNVIHQLRSELAALSASTSDHDSQHSLHQLEQLPYLTGVVQESFRLSFGAVGRLPRVATHDALRYGSYSIPPGTPISQSAFFVHTDPTVFPNPHTFSPERWTQERHDGVPLTRYLVSFTKGSRQCLGIPMAYAEMYLTIARIVQRFDLELHDTTAHDIAVHHVRLVGYPKRGSGAPSTFGEVEVKVIGKSAR</sequence>
<dbReference type="InterPro" id="IPR002401">
    <property type="entry name" value="Cyt_P450_E_grp-I"/>
</dbReference>